<feature type="region of interest" description="Disordered" evidence="1">
    <location>
        <begin position="201"/>
        <end position="221"/>
    </location>
</feature>
<evidence type="ECO:0000256" key="1">
    <source>
        <dbReference type="SAM" id="MobiDB-lite"/>
    </source>
</evidence>
<dbReference type="EMBL" id="REGN01003329">
    <property type="protein sequence ID" value="RNA23209.1"/>
    <property type="molecule type" value="Genomic_DNA"/>
</dbReference>
<evidence type="ECO:0000313" key="2">
    <source>
        <dbReference type="EMBL" id="RNA23209.1"/>
    </source>
</evidence>
<organism evidence="2 3">
    <name type="scientific">Brachionus plicatilis</name>
    <name type="common">Marine rotifer</name>
    <name type="synonym">Brachionus muelleri</name>
    <dbReference type="NCBI Taxonomy" id="10195"/>
    <lineage>
        <taxon>Eukaryota</taxon>
        <taxon>Metazoa</taxon>
        <taxon>Spiralia</taxon>
        <taxon>Gnathifera</taxon>
        <taxon>Rotifera</taxon>
        <taxon>Eurotatoria</taxon>
        <taxon>Monogononta</taxon>
        <taxon>Pseudotrocha</taxon>
        <taxon>Ploima</taxon>
        <taxon>Brachionidae</taxon>
        <taxon>Brachionus</taxon>
    </lineage>
</organism>
<feature type="compositionally biased region" description="Basic and acidic residues" evidence="1">
    <location>
        <begin position="40"/>
        <end position="65"/>
    </location>
</feature>
<feature type="region of interest" description="Disordered" evidence="1">
    <location>
        <begin position="40"/>
        <end position="73"/>
    </location>
</feature>
<evidence type="ECO:0000313" key="3">
    <source>
        <dbReference type="Proteomes" id="UP000276133"/>
    </source>
</evidence>
<feature type="compositionally biased region" description="Basic and acidic residues" evidence="1">
    <location>
        <begin position="201"/>
        <end position="220"/>
    </location>
</feature>
<keyword evidence="3" id="KW-1185">Reference proteome</keyword>
<sequence length="430" mass="48710">MLKNLCFCSGQHCTTSTASLKVNSNLIKNKIEKPEILVSSEEKFGKSENSSSERSDTTDNSKSSDESNSLTNSYPSTLSNSIHFYHPKSIQSTHFTEMSSGKKISSFNYLSSNETSEVTLFSSVPSNTFSQKPSIENNNEKIKKLISLTKKRLSAGQSTAILQQGSIETNPSMQEIKLLKKINSYQFSMLKNKFNKSVKKQDESTERLIRRPSSETKTDFSKSNNVDIYESINLSNNHIDSNTMTVSKKNNTADFTEEFQKDSLNSEEVSNINQESNETGISLDSFDKITTSESTKNSEAAPFIHETYNNIISGNEITYVSNNKRILANNCSSNYKRSEFYIKIEGINAKVENKQENFEAIKTKNLKRIKKPETKKRVKVELKKDKDVKNIEIPVKHTVEMSKIEDSNLKTRVTTKQRHQCISHKKVTNN</sequence>
<reference evidence="2 3" key="1">
    <citation type="journal article" date="2018" name="Sci. Rep.">
        <title>Genomic signatures of local adaptation to the degree of environmental predictability in rotifers.</title>
        <authorList>
            <person name="Franch-Gras L."/>
            <person name="Hahn C."/>
            <person name="Garcia-Roger E.M."/>
            <person name="Carmona M.J."/>
            <person name="Serra M."/>
            <person name="Gomez A."/>
        </authorList>
    </citation>
    <scope>NUCLEOTIDE SEQUENCE [LARGE SCALE GENOMIC DNA]</scope>
    <source>
        <strain evidence="2">HYR1</strain>
    </source>
</reference>
<dbReference type="AlphaFoldDB" id="A0A3M7RI98"/>
<comment type="caution">
    <text evidence="2">The sequence shown here is derived from an EMBL/GenBank/DDBJ whole genome shotgun (WGS) entry which is preliminary data.</text>
</comment>
<proteinExistence type="predicted"/>
<name>A0A3M7RI98_BRAPC</name>
<gene>
    <name evidence="2" type="ORF">BpHYR1_006342</name>
</gene>
<accession>A0A3M7RI98</accession>
<protein>
    <submittedName>
        <fullName evidence="2">Uncharacterized protein</fullName>
    </submittedName>
</protein>
<dbReference type="Proteomes" id="UP000276133">
    <property type="component" value="Unassembled WGS sequence"/>
</dbReference>
<dbReference type="OrthoDB" id="10613945at2759"/>